<proteinExistence type="predicted"/>
<comment type="caution">
    <text evidence="1">The sequence shown here is derived from an EMBL/GenBank/DDBJ whole genome shotgun (WGS) entry which is preliminary data.</text>
</comment>
<evidence type="ECO:0000313" key="2">
    <source>
        <dbReference type="Proteomes" id="UP001312865"/>
    </source>
</evidence>
<dbReference type="EMBL" id="JBBAXC010000003">
    <property type="protein sequence ID" value="MEI5906283.1"/>
    <property type="molecule type" value="Genomic_DNA"/>
</dbReference>
<reference evidence="1 2" key="1">
    <citation type="journal article" date="2018" name="J. Microbiol.">
        <title>Bacillus spongiae sp. nov., isolated from sponge of Jeju Island.</title>
        <authorList>
            <person name="Lee G.E."/>
            <person name="Im W.T."/>
            <person name="Park J.S."/>
        </authorList>
    </citation>
    <scope>NUCLEOTIDE SEQUENCE [LARGE SCALE GENOMIC DNA]</scope>
    <source>
        <strain evidence="1 2">135PIL107-10</strain>
    </source>
</reference>
<keyword evidence="2" id="KW-1185">Reference proteome</keyword>
<organism evidence="1 2">
    <name type="scientific">Bacillus spongiae</name>
    <dbReference type="NCBI Taxonomy" id="2683610"/>
    <lineage>
        <taxon>Bacteria</taxon>
        <taxon>Bacillati</taxon>
        <taxon>Bacillota</taxon>
        <taxon>Bacilli</taxon>
        <taxon>Bacillales</taxon>
        <taxon>Bacillaceae</taxon>
        <taxon>Bacillus</taxon>
    </lineage>
</organism>
<protein>
    <submittedName>
        <fullName evidence="1">Uncharacterized protein</fullName>
    </submittedName>
</protein>
<accession>A0ABU8HAS1</accession>
<dbReference type="RefSeq" id="WP_336585722.1">
    <property type="nucleotide sequence ID" value="NZ_JBBAXC010000003.1"/>
</dbReference>
<gene>
    <name evidence="1" type="ORF">WAK64_04345</name>
</gene>
<name>A0ABU8HAS1_9BACI</name>
<dbReference type="Proteomes" id="UP001312865">
    <property type="component" value="Unassembled WGS sequence"/>
</dbReference>
<sequence length="77" mass="9175">MFGSVDYFINSFKACIMINYQLEKPCSISTKYSLLKAEIMERAGNHEEQLIYLRNVERAYKIINRELFEWEEEKDGS</sequence>
<evidence type="ECO:0000313" key="1">
    <source>
        <dbReference type="EMBL" id="MEI5906283.1"/>
    </source>
</evidence>